<gene>
    <name evidence="1" type="ORF">FHR36_002464</name>
</gene>
<protein>
    <submittedName>
        <fullName evidence="1">Multiple sugar transport system substrate-binding protein</fullName>
    </submittedName>
</protein>
<reference evidence="1 2" key="1">
    <citation type="submission" date="2022-06" db="EMBL/GenBank/DDBJ databases">
        <title>Sequencing the genomes of 1000 actinobacteria strains.</title>
        <authorList>
            <person name="Klenk H.-P."/>
        </authorList>
    </citation>
    <scope>NUCLEOTIDE SEQUENCE [LARGE SCALE GENOMIC DNA]</scope>
    <source>
        <strain evidence="1 2">DSM 41656</strain>
    </source>
</reference>
<dbReference type="SUPFAM" id="SSF53850">
    <property type="entry name" value="Periplasmic binding protein-like II"/>
    <property type="match status" value="1"/>
</dbReference>
<dbReference type="Pfam" id="PF01547">
    <property type="entry name" value="SBP_bac_1"/>
    <property type="match status" value="1"/>
</dbReference>
<name>A0ABT1IW21_9ACTN</name>
<comment type="caution">
    <text evidence="1">The sequence shown here is derived from an EMBL/GenBank/DDBJ whole genome shotgun (WGS) entry which is preliminary data.</text>
</comment>
<evidence type="ECO:0000313" key="2">
    <source>
        <dbReference type="Proteomes" id="UP001206483"/>
    </source>
</evidence>
<organism evidence="1 2">
    <name type="scientific">Kitasatospora paracochleata</name>
    <dbReference type="NCBI Taxonomy" id="58354"/>
    <lineage>
        <taxon>Bacteria</taxon>
        <taxon>Bacillati</taxon>
        <taxon>Actinomycetota</taxon>
        <taxon>Actinomycetes</taxon>
        <taxon>Kitasatosporales</taxon>
        <taxon>Streptomycetaceae</taxon>
        <taxon>Kitasatospora</taxon>
    </lineage>
</organism>
<dbReference type="InterPro" id="IPR050490">
    <property type="entry name" value="Bact_solute-bd_prot1"/>
</dbReference>
<proteinExistence type="predicted"/>
<dbReference type="PROSITE" id="PS51318">
    <property type="entry name" value="TAT"/>
    <property type="match status" value="1"/>
</dbReference>
<dbReference type="Gene3D" id="3.40.190.10">
    <property type="entry name" value="Periplasmic binding protein-like II"/>
    <property type="match status" value="1"/>
</dbReference>
<dbReference type="Proteomes" id="UP001206483">
    <property type="component" value="Unassembled WGS sequence"/>
</dbReference>
<sequence length="419" mass="45695">MSPVVPDTSRRGFLAATSMLFVAGAAVTGCSPFTSGPEITLQQWYHAYGEAGTKEAVKRYAAAYTKAHPKVAINITWVTNEYEAHVTSMLEADRGPDLFEFADFRRRLVLDGRVAPLDDVIRDYQVEFSRSTLDVATVNNRIYGIKMVDDIMMLYYRKSALAKARVNPPTTFDELVHAAKVLTGNDRKGLYIGANGIGDAGYLLLWSAGQELVQGNRVAFNTPEAAQALAGLRRLTESKVLLKDLPSDWQDPAPFIQGAVAMQWCGLWAMPAIDKQLEDDYGVLPWPAFGTSGAPVTRVGGWYQLVNAKSAHLEEAKKYAAWLWLQQSAIQKDFSVSYGFHVPARSTVAATTVQLVRNAAADNTVDLARRYGRSFPNIWNAGGTAFDTALTAIAAGSDPAGELSRASASCQTDLDRQQG</sequence>
<evidence type="ECO:0000313" key="1">
    <source>
        <dbReference type="EMBL" id="MCP2309340.1"/>
    </source>
</evidence>
<keyword evidence="2" id="KW-1185">Reference proteome</keyword>
<keyword evidence="1" id="KW-0762">Sugar transport</keyword>
<dbReference type="PANTHER" id="PTHR43649">
    <property type="entry name" value="ARABINOSE-BINDING PROTEIN-RELATED"/>
    <property type="match status" value="1"/>
</dbReference>
<dbReference type="EMBL" id="JAMZDX010000002">
    <property type="protein sequence ID" value="MCP2309340.1"/>
    <property type="molecule type" value="Genomic_DNA"/>
</dbReference>
<keyword evidence="1" id="KW-0813">Transport</keyword>
<accession>A0ABT1IW21</accession>
<dbReference type="RefSeq" id="WP_253796367.1">
    <property type="nucleotide sequence ID" value="NZ_BAAAUB010000025.1"/>
</dbReference>
<dbReference type="PANTHER" id="PTHR43649:SF12">
    <property type="entry name" value="DIACETYLCHITOBIOSE BINDING PROTEIN DASA"/>
    <property type="match status" value="1"/>
</dbReference>
<dbReference type="InterPro" id="IPR006311">
    <property type="entry name" value="TAT_signal"/>
</dbReference>
<dbReference type="InterPro" id="IPR006059">
    <property type="entry name" value="SBP"/>
</dbReference>